<keyword evidence="2" id="KW-1185">Reference proteome</keyword>
<accession>A0A286U5E9</accession>
<name>A0A286U5E9_9AGAM</name>
<protein>
    <submittedName>
        <fullName evidence="1">Uncharacterized protein</fullName>
    </submittedName>
</protein>
<comment type="caution">
    <text evidence="1">The sequence shown here is derived from an EMBL/GenBank/DDBJ whole genome shotgun (WGS) entry which is preliminary data.</text>
</comment>
<organism evidence="1 2">
    <name type="scientific">Pyrrhoderma noxium</name>
    <dbReference type="NCBI Taxonomy" id="2282107"/>
    <lineage>
        <taxon>Eukaryota</taxon>
        <taxon>Fungi</taxon>
        <taxon>Dikarya</taxon>
        <taxon>Basidiomycota</taxon>
        <taxon>Agaricomycotina</taxon>
        <taxon>Agaricomycetes</taxon>
        <taxon>Hymenochaetales</taxon>
        <taxon>Hymenochaetaceae</taxon>
        <taxon>Pyrrhoderma</taxon>
    </lineage>
</organism>
<dbReference type="InParanoid" id="A0A286U5E9"/>
<sequence>MHNTTSRRWIYSQLKRIGIRRNRGNRRNHSRGLFPGVYLTVKMRPVKLDSIPEDILIHILLFRITVEFELTIGKDPMSFLLNISHTNRALRKLALSTPCLWSTLSIVIDYSKSCCESEHPEELRPRCDGLLNLFRLWIGRSGDSPLNYEFIICTGAQITYDVFELFLREKNRWKSMSFYFDVITSYTPVFQFELTDMPCLQNFKLISSGTNPMEKGIDLSKSTQLRCLYLHPVDSSQWRTIMETIHTQQLTELYLGLTAARTLAVVDPNFLTSLGTFTNLKRLKFDLYEMDRSESDVVWSGPPVVLPNLTMLVLGEFCGKLMKYLTTPSLVSLSIHTRKDDGSYLHSYLRRSNSPLEIMQGVYGERRGLFDFWSCMSVKDSSTVVLLPKLMELHYNIPHHSRDMDEEVILLAQAVLSRKNYSEDFHFHLHGSFEFSADFPHHNKILLYSTIDECDVYRDHCHLAKLFDFT</sequence>
<evidence type="ECO:0000313" key="1">
    <source>
        <dbReference type="EMBL" id="PAV14787.1"/>
    </source>
</evidence>
<dbReference type="OrthoDB" id="3139566at2759"/>
<dbReference type="Proteomes" id="UP000217199">
    <property type="component" value="Unassembled WGS sequence"/>
</dbReference>
<proteinExistence type="predicted"/>
<reference evidence="1 2" key="1">
    <citation type="journal article" date="2017" name="Mol. Ecol.">
        <title>Comparative and population genomic landscape of Phellinus noxius: A hypervariable fungus causing root rot in trees.</title>
        <authorList>
            <person name="Chung C.L."/>
            <person name="Lee T.J."/>
            <person name="Akiba M."/>
            <person name="Lee H.H."/>
            <person name="Kuo T.H."/>
            <person name="Liu D."/>
            <person name="Ke H.M."/>
            <person name="Yokoi T."/>
            <person name="Roa M.B."/>
            <person name="Lu M.J."/>
            <person name="Chang Y.Y."/>
            <person name="Ann P.J."/>
            <person name="Tsai J.N."/>
            <person name="Chen C.Y."/>
            <person name="Tzean S.S."/>
            <person name="Ota Y."/>
            <person name="Hattori T."/>
            <person name="Sahashi N."/>
            <person name="Liou R.F."/>
            <person name="Kikuchi T."/>
            <person name="Tsai I.J."/>
        </authorList>
    </citation>
    <scope>NUCLEOTIDE SEQUENCE [LARGE SCALE GENOMIC DNA]</scope>
    <source>
        <strain evidence="1 2">FFPRI411160</strain>
    </source>
</reference>
<gene>
    <name evidence="1" type="ORF">PNOK_0934000</name>
</gene>
<dbReference type="STRING" id="2282107.A0A286U5E9"/>
<dbReference type="EMBL" id="NBII01000011">
    <property type="protein sequence ID" value="PAV14787.1"/>
    <property type="molecule type" value="Genomic_DNA"/>
</dbReference>
<evidence type="ECO:0000313" key="2">
    <source>
        <dbReference type="Proteomes" id="UP000217199"/>
    </source>
</evidence>
<dbReference type="AlphaFoldDB" id="A0A286U5E9"/>